<evidence type="ECO:0000313" key="1">
    <source>
        <dbReference type="EMBL" id="BAE84791.1"/>
    </source>
</evidence>
<dbReference type="HOGENOM" id="CLU_117543_0_0_9"/>
<organism evidence="1 2">
    <name type="scientific">Desulfitobacterium hafniense (strain Y51)</name>
    <dbReference type="NCBI Taxonomy" id="138119"/>
    <lineage>
        <taxon>Bacteria</taxon>
        <taxon>Bacillati</taxon>
        <taxon>Bacillota</taxon>
        <taxon>Clostridia</taxon>
        <taxon>Eubacteriales</taxon>
        <taxon>Desulfitobacteriaceae</taxon>
        <taxon>Desulfitobacterium</taxon>
    </lineage>
</organism>
<dbReference type="eggNOG" id="COG4372">
    <property type="taxonomic scope" value="Bacteria"/>
</dbReference>
<sequence length="180" mass="19975">MSSSQFMVQLKESDQWQGGTAMTNEEFQRLVLEKLTGLEHGQIKLEERIDEVESVLTAKVEALDVKVNALDTKVEALDVKVNVLDTKVDALDVKVNDLDTKVEALDAKVNVLDTKSDALDAKIERFGRIQQDDVKGMLGLIKNKLDNISETQVIQGESINILALRQLQTESELAALKKAL</sequence>
<reference evidence="1 2" key="1">
    <citation type="journal article" date="2006" name="J. Bacteriol.">
        <title>Complete genome sequence of the dehalorespiring bacterium Desulfitobacterium hafniense Y51 and comparison with Dehalococcoides ethenogenes 195.</title>
        <authorList>
            <person name="Nonaka H."/>
            <person name="Keresztes G."/>
            <person name="Shinoda Y."/>
            <person name="Ikenaga Y."/>
            <person name="Abe M."/>
            <person name="Naito K."/>
            <person name="Inatomi K."/>
            <person name="Furukawa K."/>
            <person name="Inui M."/>
            <person name="Yukawa H."/>
        </authorList>
    </citation>
    <scope>NUCLEOTIDE SEQUENCE [LARGE SCALE GENOMIC DNA]</scope>
    <source>
        <strain evidence="1 2">Y51</strain>
    </source>
</reference>
<proteinExistence type="predicted"/>
<evidence type="ECO:0000313" key="2">
    <source>
        <dbReference type="Proteomes" id="UP000001946"/>
    </source>
</evidence>
<dbReference type="SUPFAM" id="SSF57997">
    <property type="entry name" value="Tropomyosin"/>
    <property type="match status" value="1"/>
</dbReference>
<dbReference type="KEGG" id="dsy:DSY3002"/>
<dbReference type="AlphaFoldDB" id="Q24T51"/>
<protein>
    <submittedName>
        <fullName evidence="1">Uncharacterized protein</fullName>
    </submittedName>
</protein>
<dbReference type="Gene3D" id="1.20.1270.70">
    <property type="entry name" value="Designed single chain three-helix bundle"/>
    <property type="match status" value="1"/>
</dbReference>
<dbReference type="Proteomes" id="UP000001946">
    <property type="component" value="Chromosome"/>
</dbReference>
<name>Q24T51_DESHY</name>
<keyword evidence="2" id="KW-1185">Reference proteome</keyword>
<dbReference type="Gene3D" id="1.20.5.170">
    <property type="match status" value="1"/>
</dbReference>
<dbReference type="STRING" id="138119.DSY3002"/>
<dbReference type="EMBL" id="AP008230">
    <property type="protein sequence ID" value="BAE84791.1"/>
    <property type="molecule type" value="Genomic_DNA"/>
</dbReference>
<gene>
    <name evidence="1" type="ordered locus">DSY3002</name>
</gene>
<accession>Q24T51</accession>